<evidence type="ECO:0000313" key="8">
    <source>
        <dbReference type="Proteomes" id="UP000252415"/>
    </source>
</evidence>
<keyword evidence="1" id="KW-0678">Repressor</keyword>
<dbReference type="PANTHER" id="PTHR30146:SF95">
    <property type="entry name" value="RIBOSE OPERON REPRESSOR"/>
    <property type="match status" value="1"/>
</dbReference>
<dbReference type="InterPro" id="IPR001387">
    <property type="entry name" value="Cro/C1-type_HTH"/>
</dbReference>
<dbReference type="GO" id="GO:0000976">
    <property type="term" value="F:transcription cis-regulatory region binding"/>
    <property type="evidence" value="ECO:0007669"/>
    <property type="project" value="TreeGrafter"/>
</dbReference>
<dbReference type="Gene3D" id="3.40.50.2300">
    <property type="match status" value="2"/>
</dbReference>
<dbReference type="InterPro" id="IPR010982">
    <property type="entry name" value="Lambda_DNA-bd_dom_sf"/>
</dbReference>
<dbReference type="SMART" id="SM00354">
    <property type="entry name" value="HTH_LACI"/>
    <property type="match status" value="1"/>
</dbReference>
<evidence type="ECO:0000256" key="3">
    <source>
        <dbReference type="ARBA" id="ARBA00023125"/>
    </source>
</evidence>
<comment type="caution">
    <text evidence="7">The sequence shown here is derived from an EMBL/GenBank/DDBJ whole genome shotgun (WGS) entry which is preliminary data.</text>
</comment>
<evidence type="ECO:0000256" key="4">
    <source>
        <dbReference type="ARBA" id="ARBA00023163"/>
    </source>
</evidence>
<dbReference type="InterPro" id="IPR028082">
    <property type="entry name" value="Peripla_BP_I"/>
</dbReference>
<keyword evidence="4" id="KW-0804">Transcription</keyword>
<dbReference type="PRINTS" id="PR00036">
    <property type="entry name" value="HTHLACI"/>
</dbReference>
<dbReference type="Pfam" id="PF00356">
    <property type="entry name" value="LacI"/>
    <property type="match status" value="1"/>
</dbReference>
<protein>
    <submittedName>
        <fullName evidence="7">LacI family transcriptional regulator</fullName>
    </submittedName>
</protein>
<dbReference type="PROSITE" id="PS50932">
    <property type="entry name" value="HTH_LACI_2"/>
    <property type="match status" value="1"/>
</dbReference>
<dbReference type="Pfam" id="PF13377">
    <property type="entry name" value="Peripla_BP_3"/>
    <property type="match status" value="1"/>
</dbReference>
<dbReference type="PANTHER" id="PTHR30146">
    <property type="entry name" value="LACI-RELATED TRANSCRIPTIONAL REPRESSOR"/>
    <property type="match status" value="1"/>
</dbReference>
<organism evidence="7 8">
    <name type="scientific">Paenibacillus prosopidis</name>
    <dbReference type="NCBI Taxonomy" id="630520"/>
    <lineage>
        <taxon>Bacteria</taxon>
        <taxon>Bacillati</taxon>
        <taxon>Bacillota</taxon>
        <taxon>Bacilli</taxon>
        <taxon>Bacillales</taxon>
        <taxon>Paenibacillaceae</taxon>
        <taxon>Paenibacillus</taxon>
    </lineage>
</organism>
<dbReference type="Gene3D" id="1.10.260.40">
    <property type="entry name" value="lambda repressor-like DNA-binding domains"/>
    <property type="match status" value="1"/>
</dbReference>
<dbReference type="InterPro" id="IPR046335">
    <property type="entry name" value="LacI/GalR-like_sensor"/>
</dbReference>
<evidence type="ECO:0000259" key="5">
    <source>
        <dbReference type="PROSITE" id="PS50932"/>
    </source>
</evidence>
<dbReference type="EMBL" id="QPJD01000007">
    <property type="protein sequence ID" value="RCW47997.1"/>
    <property type="molecule type" value="Genomic_DNA"/>
</dbReference>
<evidence type="ECO:0000256" key="2">
    <source>
        <dbReference type="ARBA" id="ARBA00023015"/>
    </source>
</evidence>
<proteinExistence type="predicted"/>
<reference evidence="7 8" key="1">
    <citation type="submission" date="2018-07" db="EMBL/GenBank/DDBJ databases">
        <title>Genomic Encyclopedia of Type Strains, Phase III (KMG-III): the genomes of soil and plant-associated and newly described type strains.</title>
        <authorList>
            <person name="Whitman W."/>
        </authorList>
    </citation>
    <scope>NUCLEOTIDE SEQUENCE [LARGE SCALE GENOMIC DNA]</scope>
    <source>
        <strain evidence="7 8">CECT 7506</strain>
    </source>
</reference>
<keyword evidence="3" id="KW-0238">DNA-binding</keyword>
<dbReference type="InterPro" id="IPR000843">
    <property type="entry name" value="HTH_LacI"/>
</dbReference>
<evidence type="ECO:0000259" key="6">
    <source>
        <dbReference type="PROSITE" id="PS50943"/>
    </source>
</evidence>
<sequence length="347" mass="38396">MVPLPLFTRRGFVIATIRDVAKLAGISVSTVSRYLNKSGYVNAETEQSIKNAIEKLNYAPNQVARGLAGKKTNTIALILPDISNLFFSDLARAVEDVAATYGYTVIFGNSDDQGVKEKRYIETLKQKYIDGIIFASNTFGHDDAEMLTKLGIPFVCLDRGPDEQNFSVVRSKNREGAVMAVQHLLDVGCRKIAHIYGPQHLITGKERLIGFERSVQGFDWYTPTLLEPADFRIAGGMKATERLLERHPDIDGIFAGNDLMAVGALKALNRMGIRVGEQVAVCGFDGIQTTEITAPELTTIAQPIYDMGALISRLLIKKIEGTLEEDKLYELDVKLIARESTLRRKNI</sequence>
<keyword evidence="2" id="KW-0805">Transcription regulation</keyword>
<evidence type="ECO:0000256" key="1">
    <source>
        <dbReference type="ARBA" id="ARBA00022491"/>
    </source>
</evidence>
<dbReference type="SUPFAM" id="SSF53822">
    <property type="entry name" value="Periplasmic binding protein-like I"/>
    <property type="match status" value="1"/>
</dbReference>
<name>A0A368W3K8_9BACL</name>
<keyword evidence="8" id="KW-1185">Reference proteome</keyword>
<feature type="domain" description="HTH lacI-type" evidence="5">
    <location>
        <begin position="15"/>
        <end position="69"/>
    </location>
</feature>
<dbReference type="SUPFAM" id="SSF47413">
    <property type="entry name" value="lambda repressor-like DNA-binding domains"/>
    <property type="match status" value="1"/>
</dbReference>
<dbReference type="PROSITE" id="PS50943">
    <property type="entry name" value="HTH_CROC1"/>
    <property type="match status" value="1"/>
</dbReference>
<feature type="domain" description="HTH cro/C1-type" evidence="6">
    <location>
        <begin position="16"/>
        <end position="59"/>
    </location>
</feature>
<dbReference type="CDD" id="cd06267">
    <property type="entry name" value="PBP1_LacI_sugar_binding-like"/>
    <property type="match status" value="1"/>
</dbReference>
<dbReference type="GO" id="GO:0003700">
    <property type="term" value="F:DNA-binding transcription factor activity"/>
    <property type="evidence" value="ECO:0007669"/>
    <property type="project" value="TreeGrafter"/>
</dbReference>
<evidence type="ECO:0000313" key="7">
    <source>
        <dbReference type="EMBL" id="RCW47997.1"/>
    </source>
</evidence>
<dbReference type="Proteomes" id="UP000252415">
    <property type="component" value="Unassembled WGS sequence"/>
</dbReference>
<accession>A0A368W3K8</accession>
<dbReference type="AlphaFoldDB" id="A0A368W3K8"/>
<gene>
    <name evidence="7" type="ORF">DFP97_107199</name>
</gene>
<dbReference type="CDD" id="cd01392">
    <property type="entry name" value="HTH_LacI"/>
    <property type="match status" value="1"/>
</dbReference>